<evidence type="ECO:0000259" key="1">
    <source>
        <dbReference type="Pfam" id="PF13175"/>
    </source>
</evidence>
<dbReference type="PANTHER" id="PTHR43581">
    <property type="entry name" value="ATP/GTP PHOSPHATASE"/>
    <property type="match status" value="1"/>
</dbReference>
<evidence type="ECO:0000313" key="2">
    <source>
        <dbReference type="EMBL" id="OPH11379.1"/>
    </source>
</evidence>
<sequence>MLLGERKNSSQLRSFSINRLFGFKDIKILFDKEATILIAENGAGKTTILNALYYTISCKFDKLRPIEFGSIILEFASGETVEIKKDDLDLLDLNELGSKTLLRKLRPFLPIEEIEILGREANISPESFRRRLEMVSRRYRIPNSSILEFAGRIEKELDPENPKHNPQELRLYRTIRTIKKSIGDTILYFPTYRRIEEELKNLGYEEEKLERLNFGDKEDKLIQFGMDDVITKLEKIKTDIKNSALNLFSKVTGEILTQFIENLEITKEMRDRIQPETLSIVLSRVGEKNISTSDKEKIKKLVSSKQINDGKHDYLVYFLSKMVSLYEQQKEKDNSINQFASKCNGYLNKKRIVYDEANVDISIIETTRGNSPIDFKNLSSGEKQIISLFSKLYLESSGDFILLFDEPELSLSIEWQRLLLPDILESGRCKLLLAATHSPFIFDNDLDLNAKDLDSFVCGEKNRWE</sequence>
<protein>
    <recommendedName>
        <fullName evidence="1">Endonuclease GajA/Old nuclease/RecF-like AAA domain-containing protein</fullName>
    </recommendedName>
</protein>
<dbReference type="Proteomes" id="UP000190056">
    <property type="component" value="Unassembled WGS sequence"/>
</dbReference>
<dbReference type="InterPro" id="IPR027417">
    <property type="entry name" value="P-loop_NTPase"/>
</dbReference>
<dbReference type="Gene3D" id="3.40.50.300">
    <property type="entry name" value="P-loop containing nucleotide triphosphate hydrolases"/>
    <property type="match status" value="2"/>
</dbReference>
<accession>A0A9Q5QZA3</accession>
<gene>
    <name evidence="2" type="ORF">CENA302_00485</name>
</gene>
<dbReference type="AlphaFoldDB" id="A0A9Q5QZA3"/>
<dbReference type="InterPro" id="IPR051396">
    <property type="entry name" value="Bact_Antivir_Def_Nuclease"/>
</dbReference>
<reference evidence="2 3" key="1">
    <citation type="submission" date="2017-01" db="EMBL/GenBank/DDBJ databases">
        <authorList>
            <person name="Abreu V.A."/>
            <person name="Popin R.V."/>
            <person name="Rigonato J."/>
            <person name="Andreote A.P."/>
            <person name="Schaker P.C."/>
            <person name="Hoff-Risseti C."/>
            <person name="Alvarenga D.O."/>
            <person name="Varani A.M."/>
            <person name="Fiore M.F."/>
        </authorList>
    </citation>
    <scope>NUCLEOTIDE SEQUENCE [LARGE SCALE GENOMIC DNA]</scope>
    <source>
        <strain evidence="2 3">CENA302</strain>
    </source>
</reference>
<name>A0A9Q5QZA3_9CYAN</name>
<feature type="domain" description="Endonuclease GajA/Old nuclease/RecF-like AAA" evidence="1">
    <location>
        <begin position="17"/>
        <end position="441"/>
    </location>
</feature>
<dbReference type="InterPro" id="IPR041685">
    <property type="entry name" value="AAA_GajA/Old/RecF-like"/>
</dbReference>
<dbReference type="EMBL" id="MTPU01000003">
    <property type="protein sequence ID" value="OPH11379.1"/>
    <property type="molecule type" value="Genomic_DNA"/>
</dbReference>
<dbReference type="Pfam" id="PF13175">
    <property type="entry name" value="AAA_15"/>
    <property type="match status" value="1"/>
</dbReference>
<evidence type="ECO:0000313" key="3">
    <source>
        <dbReference type="Proteomes" id="UP000190056"/>
    </source>
</evidence>
<dbReference type="PANTHER" id="PTHR43581:SF2">
    <property type="entry name" value="EXCINUCLEASE ATPASE SUBUNIT"/>
    <property type="match status" value="1"/>
</dbReference>
<dbReference type="SUPFAM" id="SSF52540">
    <property type="entry name" value="P-loop containing nucleoside triphosphate hydrolases"/>
    <property type="match status" value="1"/>
</dbReference>
<comment type="caution">
    <text evidence="2">The sequence shown here is derived from an EMBL/GenBank/DDBJ whole genome shotgun (WGS) entry which is preliminary data.</text>
</comment>
<organism evidence="2 3">
    <name type="scientific">Cylindrospermopsis raciborskii CENA302</name>
    <dbReference type="NCBI Taxonomy" id="1170768"/>
    <lineage>
        <taxon>Bacteria</taxon>
        <taxon>Bacillati</taxon>
        <taxon>Cyanobacteriota</taxon>
        <taxon>Cyanophyceae</taxon>
        <taxon>Nostocales</taxon>
        <taxon>Aphanizomenonaceae</taxon>
        <taxon>Cylindrospermopsis</taxon>
    </lineage>
</organism>
<proteinExistence type="predicted"/>